<dbReference type="RefSeq" id="WP_106538058.1">
    <property type="nucleotide sequence ID" value="NZ_PYGE01000010.1"/>
</dbReference>
<dbReference type="AlphaFoldDB" id="A0A2P8DZ21"/>
<comment type="cofactor">
    <cofactor evidence="2">
        <name>K(+)</name>
        <dbReference type="ChEBI" id="CHEBI:29103"/>
    </cofactor>
</comment>
<evidence type="ECO:0000256" key="7">
    <source>
        <dbReference type="ARBA" id="ARBA00022490"/>
    </source>
</evidence>
<dbReference type="NCBIfam" id="TIGR00671">
    <property type="entry name" value="baf"/>
    <property type="match status" value="1"/>
</dbReference>
<gene>
    <name evidence="16" type="primary">coaX</name>
    <name evidence="17" type="ORF">CLV30_110104</name>
</gene>
<evidence type="ECO:0000256" key="6">
    <source>
        <dbReference type="ARBA" id="ARBA00012102"/>
    </source>
</evidence>
<dbReference type="EC" id="2.7.1.33" evidence="6 16"/>
<dbReference type="PANTHER" id="PTHR34265:SF1">
    <property type="entry name" value="TYPE III PANTOTHENATE KINASE"/>
    <property type="match status" value="1"/>
</dbReference>
<keyword evidence="18" id="KW-1185">Reference proteome</keyword>
<comment type="subcellular location">
    <subcellularLocation>
        <location evidence="3 16">Cytoplasm</location>
    </subcellularLocation>
</comment>
<evidence type="ECO:0000256" key="9">
    <source>
        <dbReference type="ARBA" id="ARBA00022741"/>
    </source>
</evidence>
<dbReference type="HAMAP" id="MF_01274">
    <property type="entry name" value="Pantothen_kinase_3"/>
    <property type="match status" value="1"/>
</dbReference>
<protein>
    <recommendedName>
        <fullName evidence="15 16">Type III pantothenate kinase</fullName>
        <ecNumber evidence="6 16">2.7.1.33</ecNumber>
    </recommendedName>
    <alternativeName>
        <fullName evidence="16">PanK-III</fullName>
    </alternativeName>
    <alternativeName>
        <fullName evidence="16">Pantothenic acid kinase</fullName>
    </alternativeName>
</protein>
<accession>A0A2P8DZ21</accession>
<feature type="active site" description="Proton acceptor" evidence="16">
    <location>
        <position position="108"/>
    </location>
</feature>
<keyword evidence="9 16" id="KW-0547">Nucleotide-binding</keyword>
<dbReference type="GO" id="GO:0015937">
    <property type="term" value="P:coenzyme A biosynthetic process"/>
    <property type="evidence" value="ECO:0007669"/>
    <property type="project" value="UniProtKB-UniRule"/>
</dbReference>
<keyword evidence="8 16" id="KW-0808">Transferase</keyword>
<keyword evidence="7 16" id="KW-0963">Cytoplasm</keyword>
<dbReference type="OrthoDB" id="9804707at2"/>
<name>A0A2P8DZ21_9ACTN</name>
<evidence type="ECO:0000256" key="5">
    <source>
        <dbReference type="ARBA" id="ARBA00011738"/>
    </source>
</evidence>
<comment type="subunit">
    <text evidence="5 16">Homodimer.</text>
</comment>
<keyword evidence="12 16" id="KW-0630">Potassium</keyword>
<feature type="binding site" evidence="16">
    <location>
        <position position="184"/>
    </location>
    <ligand>
        <name>substrate</name>
    </ligand>
</feature>
<evidence type="ECO:0000256" key="3">
    <source>
        <dbReference type="ARBA" id="ARBA00004496"/>
    </source>
</evidence>
<dbReference type="UniPathway" id="UPA00241">
    <property type="reaction ID" value="UER00352"/>
</dbReference>
<dbReference type="NCBIfam" id="NF009845">
    <property type="entry name" value="PRK13318.1-3"/>
    <property type="match status" value="1"/>
</dbReference>
<dbReference type="GO" id="GO:0004594">
    <property type="term" value="F:pantothenate kinase activity"/>
    <property type="evidence" value="ECO:0007669"/>
    <property type="project" value="UniProtKB-UniRule"/>
</dbReference>
<evidence type="ECO:0000256" key="1">
    <source>
        <dbReference type="ARBA" id="ARBA00001206"/>
    </source>
</evidence>
<dbReference type="InterPro" id="IPR004619">
    <property type="entry name" value="Type_III_PanK"/>
</dbReference>
<evidence type="ECO:0000256" key="14">
    <source>
        <dbReference type="ARBA" id="ARBA00038036"/>
    </source>
</evidence>
<feature type="binding site" evidence="16">
    <location>
        <position position="132"/>
    </location>
    <ligand>
        <name>ATP</name>
        <dbReference type="ChEBI" id="CHEBI:30616"/>
    </ligand>
</feature>
<evidence type="ECO:0000256" key="4">
    <source>
        <dbReference type="ARBA" id="ARBA00005225"/>
    </source>
</evidence>
<evidence type="ECO:0000256" key="12">
    <source>
        <dbReference type="ARBA" id="ARBA00022958"/>
    </source>
</evidence>
<dbReference type="NCBIfam" id="NF009855">
    <property type="entry name" value="PRK13321.1"/>
    <property type="match status" value="1"/>
</dbReference>
<comment type="catalytic activity">
    <reaction evidence="1 16">
        <text>(R)-pantothenate + ATP = (R)-4'-phosphopantothenate + ADP + H(+)</text>
        <dbReference type="Rhea" id="RHEA:16373"/>
        <dbReference type="ChEBI" id="CHEBI:10986"/>
        <dbReference type="ChEBI" id="CHEBI:15378"/>
        <dbReference type="ChEBI" id="CHEBI:29032"/>
        <dbReference type="ChEBI" id="CHEBI:30616"/>
        <dbReference type="ChEBI" id="CHEBI:456216"/>
        <dbReference type="EC" id="2.7.1.33"/>
    </reaction>
</comment>
<organism evidence="17 18">
    <name type="scientific">Haloactinopolyspora alba</name>
    <dbReference type="NCBI Taxonomy" id="648780"/>
    <lineage>
        <taxon>Bacteria</taxon>
        <taxon>Bacillati</taxon>
        <taxon>Actinomycetota</taxon>
        <taxon>Actinomycetes</taxon>
        <taxon>Jiangellales</taxon>
        <taxon>Jiangellaceae</taxon>
        <taxon>Haloactinopolyspora</taxon>
    </lineage>
</organism>
<dbReference type="GO" id="GO:0005737">
    <property type="term" value="C:cytoplasm"/>
    <property type="evidence" value="ECO:0007669"/>
    <property type="project" value="UniProtKB-SubCell"/>
</dbReference>
<evidence type="ECO:0000313" key="18">
    <source>
        <dbReference type="Proteomes" id="UP000243528"/>
    </source>
</evidence>
<keyword evidence="16" id="KW-0479">Metal-binding</keyword>
<evidence type="ECO:0000256" key="16">
    <source>
        <dbReference type="HAMAP-Rule" id="MF_01274"/>
    </source>
</evidence>
<reference evidence="17 18" key="1">
    <citation type="submission" date="2018-03" db="EMBL/GenBank/DDBJ databases">
        <title>Genomic Encyclopedia of Archaeal and Bacterial Type Strains, Phase II (KMG-II): from individual species to whole genera.</title>
        <authorList>
            <person name="Goeker M."/>
        </authorList>
    </citation>
    <scope>NUCLEOTIDE SEQUENCE [LARGE SCALE GENOMIC DNA]</scope>
    <source>
        <strain evidence="17 18">DSM 45211</strain>
    </source>
</reference>
<comment type="cofactor">
    <cofactor evidence="16">
        <name>NH4(+)</name>
        <dbReference type="ChEBI" id="CHEBI:28938"/>
    </cofactor>
    <cofactor evidence="16">
        <name>K(+)</name>
        <dbReference type="ChEBI" id="CHEBI:29103"/>
    </cofactor>
    <text evidence="16">A monovalent cation. Ammonium or potassium.</text>
</comment>
<comment type="pathway">
    <text evidence="4 16">Cofactor biosynthesis; coenzyme A biosynthesis; CoA from (R)-pantothenate: step 1/5.</text>
</comment>
<dbReference type="InterPro" id="IPR043129">
    <property type="entry name" value="ATPase_NBD"/>
</dbReference>
<dbReference type="Proteomes" id="UP000243528">
    <property type="component" value="Unassembled WGS sequence"/>
</dbReference>
<comment type="function">
    <text evidence="16">Catalyzes the phosphorylation of pantothenate (Pan), the first step in CoA biosynthesis.</text>
</comment>
<dbReference type="GO" id="GO:0005524">
    <property type="term" value="F:ATP binding"/>
    <property type="evidence" value="ECO:0007669"/>
    <property type="project" value="UniProtKB-UniRule"/>
</dbReference>
<evidence type="ECO:0000256" key="10">
    <source>
        <dbReference type="ARBA" id="ARBA00022777"/>
    </source>
</evidence>
<comment type="caution">
    <text evidence="17">The sequence shown here is derived from an EMBL/GenBank/DDBJ whole genome shotgun (WGS) entry which is preliminary data.</text>
</comment>
<evidence type="ECO:0000256" key="11">
    <source>
        <dbReference type="ARBA" id="ARBA00022840"/>
    </source>
</evidence>
<sequence length="262" mass="27927">MLLAIDVGNTETVIGLLDGTDVVRHWRVATDARQTADEIMVLLRGLFSGGHDDEVGGVAVCSTVPAMQREMRRLVQRYYEDVPSLLVEPGVRTGVPVLMDNPREVGSDRIANSLAAAHLYGGGPCIVADFGTATTFDVVSARGEYIGGAIAPGIEVSLDALGKAGAQLRRVELVRPRSVIAKNTVEALQSGALYGFSSQVDGIVTRMADELGVGLDDVTVIATGGLAPLVLDESRTIDRHEPWLTLTGLRLVFDRNHPRSGE</sequence>
<keyword evidence="10 16" id="KW-0418">Kinase</keyword>
<evidence type="ECO:0000256" key="15">
    <source>
        <dbReference type="ARBA" id="ARBA00040883"/>
    </source>
</evidence>
<evidence type="ECO:0000256" key="13">
    <source>
        <dbReference type="ARBA" id="ARBA00022993"/>
    </source>
</evidence>
<dbReference type="GO" id="GO:0046872">
    <property type="term" value="F:metal ion binding"/>
    <property type="evidence" value="ECO:0007669"/>
    <property type="project" value="UniProtKB-KW"/>
</dbReference>
<feature type="binding site" evidence="16">
    <location>
        <position position="129"/>
    </location>
    <ligand>
        <name>K(+)</name>
        <dbReference type="ChEBI" id="CHEBI:29103"/>
    </ligand>
</feature>
<dbReference type="Gene3D" id="3.30.420.40">
    <property type="match status" value="2"/>
</dbReference>
<evidence type="ECO:0000256" key="2">
    <source>
        <dbReference type="ARBA" id="ARBA00001958"/>
    </source>
</evidence>
<comment type="similarity">
    <text evidence="14 16">Belongs to the type III pantothenate kinase family.</text>
</comment>
<dbReference type="SUPFAM" id="SSF53067">
    <property type="entry name" value="Actin-like ATPase domain"/>
    <property type="match status" value="2"/>
</dbReference>
<dbReference type="PANTHER" id="PTHR34265">
    <property type="entry name" value="TYPE III PANTOTHENATE KINASE"/>
    <property type="match status" value="1"/>
</dbReference>
<keyword evidence="11 16" id="KW-0067">ATP-binding</keyword>
<feature type="binding site" evidence="16">
    <location>
        <begin position="6"/>
        <end position="13"/>
    </location>
    <ligand>
        <name>ATP</name>
        <dbReference type="ChEBI" id="CHEBI:30616"/>
    </ligand>
</feature>
<feature type="binding site" evidence="16">
    <location>
        <begin position="106"/>
        <end position="109"/>
    </location>
    <ligand>
        <name>substrate</name>
    </ligand>
</feature>
<proteinExistence type="inferred from homology"/>
<evidence type="ECO:0000313" key="17">
    <source>
        <dbReference type="EMBL" id="PSL02451.1"/>
    </source>
</evidence>
<keyword evidence="13 16" id="KW-0173">Coenzyme A biosynthesis</keyword>
<dbReference type="CDD" id="cd24015">
    <property type="entry name" value="ASKHA_NBD_PanK-III"/>
    <property type="match status" value="1"/>
</dbReference>
<dbReference type="Pfam" id="PF03309">
    <property type="entry name" value="Pan_kinase"/>
    <property type="match status" value="1"/>
</dbReference>
<comment type="caution">
    <text evidence="16">Lacks conserved residue(s) required for the propagation of feature annotation.</text>
</comment>
<evidence type="ECO:0000256" key="8">
    <source>
        <dbReference type="ARBA" id="ARBA00022679"/>
    </source>
</evidence>
<dbReference type="EMBL" id="PYGE01000010">
    <property type="protein sequence ID" value="PSL02451.1"/>
    <property type="molecule type" value="Genomic_DNA"/>
</dbReference>